<keyword evidence="3" id="KW-1185">Reference proteome</keyword>
<keyword evidence="1" id="KW-0812">Transmembrane</keyword>
<feature type="transmembrane region" description="Helical" evidence="1">
    <location>
        <begin position="51"/>
        <end position="75"/>
    </location>
</feature>
<feature type="transmembrane region" description="Helical" evidence="1">
    <location>
        <begin position="126"/>
        <end position="148"/>
    </location>
</feature>
<comment type="caution">
    <text evidence="2">The sequence shown here is derived from an EMBL/GenBank/DDBJ whole genome shotgun (WGS) entry which is preliminary data.</text>
</comment>
<evidence type="ECO:0000256" key="1">
    <source>
        <dbReference type="SAM" id="Phobius"/>
    </source>
</evidence>
<evidence type="ECO:0000313" key="3">
    <source>
        <dbReference type="Proteomes" id="UP000294796"/>
    </source>
</evidence>
<keyword evidence="1" id="KW-1133">Transmembrane helix</keyword>
<dbReference type="EMBL" id="SMTF01000001">
    <property type="protein sequence ID" value="TDK28367.1"/>
    <property type="molecule type" value="Genomic_DNA"/>
</dbReference>
<sequence>MQLALACGGALRSLALLLRALVAEALGAGAIIADTRFLAPAVDPLSVVATAFVATVAAPLPVAARLLGTALWTITPGRFALRLASVVPFRTLAGPTWHRLLALRTFGLVALLLHARRLLADRGLALALRVVTLTLLVAGAQVVALALARRLLAWTIAVTAR</sequence>
<dbReference type="RefSeq" id="WP_133320189.1">
    <property type="nucleotide sequence ID" value="NZ_SMTF01000001.1"/>
</dbReference>
<evidence type="ECO:0000313" key="2">
    <source>
        <dbReference type="EMBL" id="TDK28367.1"/>
    </source>
</evidence>
<proteinExistence type="predicted"/>
<dbReference type="Proteomes" id="UP000294796">
    <property type="component" value="Unassembled WGS sequence"/>
</dbReference>
<keyword evidence="1" id="KW-0472">Membrane</keyword>
<gene>
    <name evidence="2" type="ORF">E2F46_00255</name>
</gene>
<protein>
    <submittedName>
        <fullName evidence="2">Uncharacterized protein</fullName>
    </submittedName>
</protein>
<reference evidence="2 3" key="1">
    <citation type="submission" date="2019-03" db="EMBL/GenBank/DDBJ databases">
        <title>Luteimonas zhaokaii sp.nov., isolated from the rectal contents of Plateau pika in Yushu, Qinghai Province, China.</title>
        <authorList>
            <person name="Zhang G."/>
        </authorList>
    </citation>
    <scope>NUCLEOTIDE SEQUENCE [LARGE SCALE GENOMIC DNA]</scope>
    <source>
        <strain evidence="2 3">B9</strain>
    </source>
</reference>
<organism evidence="2 3">
    <name type="scientific">Luteimonas aestuarii</name>
    <dbReference type="NCBI Taxonomy" id="453837"/>
    <lineage>
        <taxon>Bacteria</taxon>
        <taxon>Pseudomonadati</taxon>
        <taxon>Pseudomonadota</taxon>
        <taxon>Gammaproteobacteria</taxon>
        <taxon>Lysobacterales</taxon>
        <taxon>Lysobacteraceae</taxon>
        <taxon>Luteimonas</taxon>
    </lineage>
</organism>
<dbReference type="AlphaFoldDB" id="A0A4R5U3U0"/>
<accession>A0A4R5U3U0</accession>
<name>A0A4R5U3U0_9GAMM</name>